<reference evidence="2 3" key="1">
    <citation type="submission" date="2020-01" db="EMBL/GenBank/DDBJ databases">
        <title>Draft Genome Sequence of Vibrio sp. strain OCN044, Isolated from a Healthy Coral at Palmyra Atoll.</title>
        <authorList>
            <person name="Videau P."/>
            <person name="Loughran R."/>
            <person name="Esquivel A."/>
            <person name="Deadmond M."/>
            <person name="Paddock B.E."/>
            <person name="Saw J.H."/>
            <person name="Ushijima B."/>
        </authorList>
    </citation>
    <scope>NUCLEOTIDE SEQUENCE [LARGE SCALE GENOMIC DNA]</scope>
    <source>
        <strain evidence="2 3">OCN044</strain>
    </source>
</reference>
<proteinExistence type="predicted"/>
<evidence type="ECO:0000313" key="3">
    <source>
        <dbReference type="Proteomes" id="UP000478571"/>
    </source>
</evidence>
<evidence type="ECO:0000313" key="2">
    <source>
        <dbReference type="EMBL" id="MYM60111.1"/>
    </source>
</evidence>
<gene>
    <name evidence="2" type="ORF">GTG28_12830</name>
</gene>
<dbReference type="SUPFAM" id="SSF49401">
    <property type="entry name" value="Bacterial adhesins"/>
    <property type="match status" value="1"/>
</dbReference>
<dbReference type="InterPro" id="IPR008966">
    <property type="entry name" value="Adhesion_dom_sf"/>
</dbReference>
<dbReference type="RefSeq" id="WP_160930409.1">
    <property type="nucleotide sequence ID" value="NZ_WWEU01000004.1"/>
</dbReference>
<dbReference type="GO" id="GO:0007155">
    <property type="term" value="P:cell adhesion"/>
    <property type="evidence" value="ECO:0007669"/>
    <property type="project" value="InterPro"/>
</dbReference>
<feature type="chain" id="PRO_5026996698" evidence="1">
    <location>
        <begin position="19"/>
        <end position="345"/>
    </location>
</feature>
<dbReference type="PROSITE" id="PS51257">
    <property type="entry name" value="PROKAR_LIPOPROTEIN"/>
    <property type="match status" value="1"/>
</dbReference>
<keyword evidence="1" id="KW-0732">Signal</keyword>
<name>A0A6L8LVH8_9VIBR</name>
<dbReference type="InterPro" id="IPR036937">
    <property type="entry name" value="Adhesion_dom_fimbrial_sf"/>
</dbReference>
<protein>
    <submittedName>
        <fullName evidence="2">Adhesin</fullName>
    </submittedName>
</protein>
<dbReference type="Proteomes" id="UP000478571">
    <property type="component" value="Unassembled WGS sequence"/>
</dbReference>
<organism evidence="2 3">
    <name type="scientific">Vibrio tetraodonis subsp. pristinus</name>
    <dbReference type="NCBI Taxonomy" id="2695891"/>
    <lineage>
        <taxon>Bacteria</taxon>
        <taxon>Pseudomonadati</taxon>
        <taxon>Pseudomonadota</taxon>
        <taxon>Gammaproteobacteria</taxon>
        <taxon>Vibrionales</taxon>
        <taxon>Vibrionaceae</taxon>
        <taxon>Vibrio</taxon>
    </lineage>
</organism>
<accession>A0A6L8LVH8</accession>
<sequence length="345" mass="37810">MRKLILTLLLFASGSVFAPSVWALACYSTSEGGHFGGSGPGGETNFYIDPSASVPVDETNGQIVWRGPSQTVTVTCYKDATNYPGLKNYSEQVYFWPGKTGNTSVPNIPGIKVGFRYEGTDIYGVKAAVKGFVVPACASNEDNNRCESRTKTSRKITYQPIIVTAPGTFTGYSQPINIFQVDGEGGYNGKYANYRSKIANMDILQPSKCLVELEIQNNDIDYGRISVDEVGQAAQLPLTIIVRNLKYGPDCPSVRLRGYFDNVRDLTNKSYIPVFDEDGKEIDSLGIKLYTLGGQEVELNEPVGDGYEVAQVGYDRYIAKLIPRGSSDIKKGKFEGMVVYTVSYL</sequence>
<dbReference type="GO" id="GO:0009289">
    <property type="term" value="C:pilus"/>
    <property type="evidence" value="ECO:0007669"/>
    <property type="project" value="InterPro"/>
</dbReference>
<comment type="caution">
    <text evidence="2">The sequence shown here is derived from an EMBL/GenBank/DDBJ whole genome shotgun (WGS) entry which is preliminary data.</text>
</comment>
<keyword evidence="3" id="KW-1185">Reference proteome</keyword>
<evidence type="ECO:0000256" key="1">
    <source>
        <dbReference type="SAM" id="SignalP"/>
    </source>
</evidence>
<dbReference type="EMBL" id="WWEU01000004">
    <property type="protein sequence ID" value="MYM60111.1"/>
    <property type="molecule type" value="Genomic_DNA"/>
</dbReference>
<dbReference type="Gene3D" id="2.60.40.1090">
    <property type="entry name" value="Fimbrial-type adhesion domain"/>
    <property type="match status" value="1"/>
</dbReference>
<dbReference type="AlphaFoldDB" id="A0A6L8LVH8"/>
<feature type="signal peptide" evidence="1">
    <location>
        <begin position="1"/>
        <end position="18"/>
    </location>
</feature>